<dbReference type="PANTHER" id="PTHR43638">
    <property type="entry name" value="OXIDOREDUCTASE, ALDO/KETO REDUCTASE FAMILY PROTEIN"/>
    <property type="match status" value="1"/>
</dbReference>
<dbReference type="PRINTS" id="PR00069">
    <property type="entry name" value="ALDKETRDTASE"/>
</dbReference>
<evidence type="ECO:0000313" key="3">
    <source>
        <dbReference type="Proteomes" id="UP001629214"/>
    </source>
</evidence>
<proteinExistence type="predicted"/>
<dbReference type="InterPro" id="IPR023210">
    <property type="entry name" value="NADP_OxRdtase_dom"/>
</dbReference>
<comment type="caution">
    <text evidence="2">The sequence shown here is derived from an EMBL/GenBank/DDBJ whole genome shotgun (WGS) entry which is preliminary data.</text>
</comment>
<dbReference type="RefSeq" id="WP_408168326.1">
    <property type="nucleotide sequence ID" value="NZ_JAQQFR010000007.1"/>
</dbReference>
<dbReference type="EMBL" id="JAQQFR010000007">
    <property type="protein sequence ID" value="MFL9879325.1"/>
    <property type="molecule type" value="Genomic_DNA"/>
</dbReference>
<feature type="domain" description="NADP-dependent oxidoreductase" evidence="1">
    <location>
        <begin position="18"/>
        <end position="267"/>
    </location>
</feature>
<dbReference type="InterPro" id="IPR020471">
    <property type="entry name" value="AKR"/>
</dbReference>
<dbReference type="Gene3D" id="3.20.20.100">
    <property type="entry name" value="NADP-dependent oxidoreductase domain"/>
    <property type="match status" value="1"/>
</dbReference>
<accession>A0ABW8Z912</accession>
<name>A0ABW8Z912_9BURK</name>
<dbReference type="SUPFAM" id="SSF51430">
    <property type="entry name" value="NAD(P)-linked oxidoreductase"/>
    <property type="match status" value="1"/>
</dbReference>
<organism evidence="2 3">
    <name type="scientific">Herbaspirillum rhizosphaerae</name>
    <dbReference type="NCBI Taxonomy" id="346179"/>
    <lineage>
        <taxon>Bacteria</taxon>
        <taxon>Pseudomonadati</taxon>
        <taxon>Pseudomonadota</taxon>
        <taxon>Betaproteobacteria</taxon>
        <taxon>Burkholderiales</taxon>
        <taxon>Oxalobacteraceae</taxon>
        <taxon>Herbaspirillum</taxon>
    </lineage>
</organism>
<sequence length="280" mass="30563">MNAIPTITLSNGDRVPALGQGTWNMGESAARAADEVRALQHGIELGMTLIDTAEMYGDGGAEKVVGRAITGRRDQVYLVSKVLPFNASRQGTIKACEASLKRLAVDRIDLYLLHWRGTPPFAATIEAMETLIDQGKIGAWGVSNLDNEDMAELLEQDNGHHVQVNQVLYNLSRRGVEFDLQPYCTEQNVALMAYSPIEQGRILKDATLAAIAKRHGATPAQVALAWTLRRPGVISIPKASTLQHVQDNRACLDVVLDAADFAELDKAFPPPKKSRPLEML</sequence>
<dbReference type="CDD" id="cd19138">
    <property type="entry name" value="AKR_YeaE"/>
    <property type="match status" value="1"/>
</dbReference>
<dbReference type="PIRSF" id="PIRSF000097">
    <property type="entry name" value="AKR"/>
    <property type="match status" value="1"/>
</dbReference>
<evidence type="ECO:0000259" key="1">
    <source>
        <dbReference type="Pfam" id="PF00248"/>
    </source>
</evidence>
<dbReference type="Proteomes" id="UP001629214">
    <property type="component" value="Unassembled WGS sequence"/>
</dbReference>
<dbReference type="InterPro" id="IPR036812">
    <property type="entry name" value="NAD(P)_OxRdtase_dom_sf"/>
</dbReference>
<dbReference type="Pfam" id="PF00248">
    <property type="entry name" value="Aldo_ket_red"/>
    <property type="match status" value="1"/>
</dbReference>
<gene>
    <name evidence="2" type="ORF">PQR63_13085</name>
</gene>
<keyword evidence="3" id="KW-1185">Reference proteome</keyword>
<reference evidence="2 3" key="1">
    <citation type="journal article" date="2024" name="Chem. Sci.">
        <title>Discovery of megapolipeptins by genome mining of a Burkholderiales bacteria collection.</title>
        <authorList>
            <person name="Paulo B.S."/>
            <person name="Recchia M.J.J."/>
            <person name="Lee S."/>
            <person name="Fergusson C.H."/>
            <person name="Romanowski S.B."/>
            <person name="Hernandez A."/>
            <person name="Krull N."/>
            <person name="Liu D.Y."/>
            <person name="Cavanagh H."/>
            <person name="Bos A."/>
            <person name="Gray C.A."/>
            <person name="Murphy B.T."/>
            <person name="Linington R.G."/>
            <person name="Eustaquio A.S."/>
        </authorList>
    </citation>
    <scope>NUCLEOTIDE SEQUENCE [LARGE SCALE GENOMIC DNA]</scope>
    <source>
        <strain evidence="2 3">RL21-008-BIB-B</strain>
    </source>
</reference>
<dbReference type="PANTHER" id="PTHR43638:SF3">
    <property type="entry name" value="ALDEHYDE REDUCTASE"/>
    <property type="match status" value="1"/>
</dbReference>
<evidence type="ECO:0000313" key="2">
    <source>
        <dbReference type="EMBL" id="MFL9879325.1"/>
    </source>
</evidence>
<protein>
    <submittedName>
        <fullName evidence="2">Aldo/keto reductase</fullName>
    </submittedName>
</protein>